<dbReference type="EMBL" id="CP003642">
    <property type="protein sequence ID" value="AFZ22540.1"/>
    <property type="molecule type" value="Genomic_DNA"/>
</dbReference>
<sequence length="211" mass="24882">MANLNTIHPQSISNSNSNSLLPTVKLCSLDEAISYQNEEVIYRFINTYDISFGEANDIFVETKKWLWLCAQPDIEELSMTEAFFAIDEMWHTFIVFTPEYTDYCLKYFDQYIHHLPTTQREKDEIRRLQEEDPVLAMEKHNQEMLQQYAVIYDKLGAETLLKWFVEYPTRYSEELLNQRRKAKSFNSKPTPELEALAAYLQAGKKVVLKKN</sequence>
<dbReference type="AlphaFoldDB" id="K9WQ87"/>
<name>K9WQ87_9NOST</name>
<organism evidence="1 2">
    <name type="scientific">Cylindrospermum stagnale PCC 7417</name>
    <dbReference type="NCBI Taxonomy" id="56107"/>
    <lineage>
        <taxon>Bacteria</taxon>
        <taxon>Bacillati</taxon>
        <taxon>Cyanobacteriota</taxon>
        <taxon>Cyanophyceae</taxon>
        <taxon>Nostocales</taxon>
        <taxon>Nostocaceae</taxon>
        <taxon>Cylindrospermum</taxon>
    </lineage>
</organism>
<dbReference type="OrthoDB" id="278697at2"/>
<evidence type="ECO:0000313" key="2">
    <source>
        <dbReference type="Proteomes" id="UP000010475"/>
    </source>
</evidence>
<dbReference type="STRING" id="56107.Cylst_0163"/>
<dbReference type="Proteomes" id="UP000010475">
    <property type="component" value="Chromosome"/>
</dbReference>
<dbReference type="HOGENOM" id="CLU_124467_0_0_3"/>
<proteinExistence type="predicted"/>
<protein>
    <submittedName>
        <fullName evidence="1">Uncharacterized protein</fullName>
    </submittedName>
</protein>
<keyword evidence="2" id="KW-1185">Reference proteome</keyword>
<evidence type="ECO:0000313" key="1">
    <source>
        <dbReference type="EMBL" id="AFZ22540.1"/>
    </source>
</evidence>
<dbReference type="RefSeq" id="WP_015205799.1">
    <property type="nucleotide sequence ID" value="NC_019757.1"/>
</dbReference>
<dbReference type="eggNOG" id="COG4278">
    <property type="taxonomic scope" value="Bacteria"/>
</dbReference>
<reference evidence="1 2" key="1">
    <citation type="submission" date="2012-06" db="EMBL/GenBank/DDBJ databases">
        <title>Finished chromosome of genome of Cylindrospermum stagnale PCC 7417.</title>
        <authorList>
            <consortium name="US DOE Joint Genome Institute"/>
            <person name="Gugger M."/>
            <person name="Coursin T."/>
            <person name="Rippka R."/>
            <person name="Tandeau De Marsac N."/>
            <person name="Huntemann M."/>
            <person name="Wei C.-L."/>
            <person name="Han J."/>
            <person name="Detter J.C."/>
            <person name="Han C."/>
            <person name="Tapia R."/>
            <person name="Chen A."/>
            <person name="Kyrpides N."/>
            <person name="Mavromatis K."/>
            <person name="Markowitz V."/>
            <person name="Szeto E."/>
            <person name="Ivanova N."/>
            <person name="Pagani I."/>
            <person name="Pati A."/>
            <person name="Goodwin L."/>
            <person name="Nordberg H.P."/>
            <person name="Cantor M.N."/>
            <person name="Hua S.X."/>
            <person name="Woyke T."/>
            <person name="Kerfeld C.A."/>
        </authorList>
    </citation>
    <scope>NUCLEOTIDE SEQUENCE [LARGE SCALE GENOMIC DNA]</scope>
    <source>
        <strain evidence="1 2">PCC 7417</strain>
    </source>
</reference>
<gene>
    <name evidence="1" type="ORF">Cylst_0163</name>
</gene>
<dbReference type="KEGG" id="csg:Cylst_0163"/>
<accession>K9WQ87</accession>